<evidence type="ECO:0000313" key="2">
    <source>
        <dbReference type="Proteomes" id="UP000823674"/>
    </source>
</evidence>
<proteinExistence type="predicted"/>
<keyword evidence="2" id="KW-1185">Reference proteome</keyword>
<sequence>MDQQGRAWNMALILDTFSQKDAEIILKLKPNADQADEVCWGFSKNRDYTTKSGYAVLDAIEELNLPHEYLSGCGLYDGSLRLEFCCLVQTADGVAQVQRRFVLKSILWNGELTTSGLHHSPVGGGRWKRWLAYELRKLCSKLLRRFSATPSHSLLMILPSVAWSPRRPSENGDWSTCLRNQDRNSVASQIALSVLRDGRLQSYIALGGPS</sequence>
<gene>
    <name evidence="1" type="primary">A04p000720.1_BraROA</name>
    <name evidence="1" type="ORF">IGI04_014105</name>
</gene>
<name>A0ABQ7ML80_BRACM</name>
<dbReference type="EMBL" id="JADBGQ010000004">
    <property type="protein sequence ID" value="KAG5399498.1"/>
    <property type="molecule type" value="Genomic_DNA"/>
</dbReference>
<organism evidence="1 2">
    <name type="scientific">Brassica rapa subsp. trilocularis</name>
    <dbReference type="NCBI Taxonomy" id="1813537"/>
    <lineage>
        <taxon>Eukaryota</taxon>
        <taxon>Viridiplantae</taxon>
        <taxon>Streptophyta</taxon>
        <taxon>Embryophyta</taxon>
        <taxon>Tracheophyta</taxon>
        <taxon>Spermatophyta</taxon>
        <taxon>Magnoliopsida</taxon>
        <taxon>eudicotyledons</taxon>
        <taxon>Gunneridae</taxon>
        <taxon>Pentapetalae</taxon>
        <taxon>rosids</taxon>
        <taxon>malvids</taxon>
        <taxon>Brassicales</taxon>
        <taxon>Brassicaceae</taxon>
        <taxon>Brassiceae</taxon>
        <taxon>Brassica</taxon>
    </lineage>
</organism>
<dbReference type="Proteomes" id="UP000823674">
    <property type="component" value="Chromosome A04"/>
</dbReference>
<reference evidence="1 2" key="1">
    <citation type="submission" date="2021-03" db="EMBL/GenBank/DDBJ databases">
        <authorList>
            <person name="King G.J."/>
            <person name="Bancroft I."/>
            <person name="Baten A."/>
            <person name="Bloomfield J."/>
            <person name="Borpatragohain P."/>
            <person name="He Z."/>
            <person name="Irish N."/>
            <person name="Irwin J."/>
            <person name="Liu K."/>
            <person name="Mauleon R.P."/>
            <person name="Moore J."/>
            <person name="Morris R."/>
            <person name="Ostergaard L."/>
            <person name="Wang B."/>
            <person name="Wells R."/>
        </authorList>
    </citation>
    <scope>NUCLEOTIDE SEQUENCE [LARGE SCALE GENOMIC DNA]</scope>
    <source>
        <strain evidence="1">R-o-18</strain>
        <tissue evidence="1">Leaf</tissue>
    </source>
</reference>
<comment type="caution">
    <text evidence="1">The sequence shown here is derived from an EMBL/GenBank/DDBJ whole genome shotgun (WGS) entry which is preliminary data.</text>
</comment>
<protein>
    <submittedName>
        <fullName evidence="1">Uncharacterized protein</fullName>
    </submittedName>
</protein>
<evidence type="ECO:0000313" key="1">
    <source>
        <dbReference type="EMBL" id="KAG5399498.1"/>
    </source>
</evidence>
<accession>A0ABQ7ML80</accession>